<dbReference type="Gene3D" id="2.60.40.10">
    <property type="entry name" value="Immunoglobulins"/>
    <property type="match status" value="1"/>
</dbReference>
<evidence type="ECO:0000256" key="1">
    <source>
        <dbReference type="ARBA" id="ARBA00004651"/>
    </source>
</evidence>
<keyword evidence="6" id="KW-0029">Amino-acid transport</keyword>
<proteinExistence type="inferred from homology"/>
<evidence type="ECO:0000256" key="9">
    <source>
        <dbReference type="ARBA" id="ARBA00037998"/>
    </source>
</evidence>
<comment type="caution">
    <text evidence="12">The sequence shown here is derived from an EMBL/GenBank/DDBJ whole genome shotgun (WGS) entry which is preliminary data.</text>
</comment>
<feature type="chain" id="PRO_5045377164" evidence="11">
    <location>
        <begin position="26"/>
        <end position="430"/>
    </location>
</feature>
<sequence length="430" mass="44627">MRRAVIAFTAFLGGLIFLLAGPAHAGPADCQGLRGTLKLQGQPVNGAKIAVTTESGQPVKEATSDAQGAWDVQVDKTGKYKVTLDVSSLPQNAEVRGGNNVRTPTVYEGNCSTVLFALQAKGAPGQPQQEEGGGESSFWTQAAQLAFEGLNLGLIIALAALGLSLIYGTTGLTNFAHGELVTLGALLAYAVNVGFGLHLIPAVVIAVIVAGGLGYAQDRLFWGQLRRRGTGTIAMMIISIGVALFMRYVFLILFGGESEPYAQYTAQPGIQVGPITAAPKNFAAMGIELAVLIVVGIALMRTRTGKAARAVADNPALAASSGINVDRVIRIIWTSGGAIAALAGIMLGLSQNIKYTMGQEILLLIFAGVTLGGLGTAFGALVGSLIVGMFIQLSTLWVPPELKSVGALAVLIIVLLVRPQGILGRRERIG</sequence>
<comment type="subcellular location">
    <subcellularLocation>
        <location evidence="1">Cell membrane</location>
        <topology evidence="1">Multi-pass membrane protein</topology>
    </subcellularLocation>
</comment>
<evidence type="ECO:0000256" key="11">
    <source>
        <dbReference type="SAM" id="SignalP"/>
    </source>
</evidence>
<keyword evidence="8 10" id="KW-0472">Membrane</keyword>
<dbReference type="Pfam" id="PF02653">
    <property type="entry name" value="BPD_transp_2"/>
    <property type="match status" value="1"/>
</dbReference>
<feature type="signal peptide" evidence="11">
    <location>
        <begin position="1"/>
        <end position="25"/>
    </location>
</feature>
<keyword evidence="13" id="KW-1185">Reference proteome</keyword>
<keyword evidence="5 10" id="KW-0812">Transmembrane</keyword>
<evidence type="ECO:0000256" key="2">
    <source>
        <dbReference type="ARBA" id="ARBA00022448"/>
    </source>
</evidence>
<name>A0ABV8G4E5_9ACTN</name>
<dbReference type="EMBL" id="JBHSBI010000004">
    <property type="protein sequence ID" value="MFC4007493.1"/>
    <property type="molecule type" value="Genomic_DNA"/>
</dbReference>
<feature type="transmembrane region" description="Helical" evidence="10">
    <location>
        <begin position="361"/>
        <end position="391"/>
    </location>
</feature>
<dbReference type="PANTHER" id="PTHR11795">
    <property type="entry name" value="BRANCHED-CHAIN AMINO ACID TRANSPORT SYSTEM PERMEASE PROTEIN LIVH"/>
    <property type="match status" value="1"/>
</dbReference>
<accession>A0ABV8G4E5</accession>
<dbReference type="Proteomes" id="UP001595851">
    <property type="component" value="Unassembled WGS sequence"/>
</dbReference>
<feature type="transmembrane region" description="Helical" evidence="10">
    <location>
        <begin position="282"/>
        <end position="300"/>
    </location>
</feature>
<dbReference type="CDD" id="cd06582">
    <property type="entry name" value="TM_PBP1_LivH_like"/>
    <property type="match status" value="1"/>
</dbReference>
<dbReference type="RefSeq" id="WP_379527614.1">
    <property type="nucleotide sequence ID" value="NZ_JBHSBI010000004.1"/>
</dbReference>
<feature type="transmembrane region" description="Helical" evidence="10">
    <location>
        <begin position="180"/>
        <end position="213"/>
    </location>
</feature>
<keyword evidence="4" id="KW-0997">Cell inner membrane</keyword>
<feature type="transmembrane region" description="Helical" evidence="10">
    <location>
        <begin position="233"/>
        <end position="254"/>
    </location>
</feature>
<evidence type="ECO:0000313" key="13">
    <source>
        <dbReference type="Proteomes" id="UP001595851"/>
    </source>
</evidence>
<keyword evidence="2" id="KW-0813">Transport</keyword>
<reference evidence="13" key="1">
    <citation type="journal article" date="2019" name="Int. J. Syst. Evol. Microbiol.">
        <title>The Global Catalogue of Microorganisms (GCM) 10K type strain sequencing project: providing services to taxonomists for standard genome sequencing and annotation.</title>
        <authorList>
            <consortium name="The Broad Institute Genomics Platform"/>
            <consortium name="The Broad Institute Genome Sequencing Center for Infectious Disease"/>
            <person name="Wu L."/>
            <person name="Ma J."/>
        </authorList>
    </citation>
    <scope>NUCLEOTIDE SEQUENCE [LARGE SCALE GENOMIC DNA]</scope>
    <source>
        <strain evidence="13">TBRC 1276</strain>
    </source>
</reference>
<dbReference type="InterPro" id="IPR013783">
    <property type="entry name" value="Ig-like_fold"/>
</dbReference>
<evidence type="ECO:0000256" key="7">
    <source>
        <dbReference type="ARBA" id="ARBA00022989"/>
    </source>
</evidence>
<comment type="similarity">
    <text evidence="9">Belongs to the binding-protein-dependent transport system permease family. LivHM subfamily.</text>
</comment>
<evidence type="ECO:0000256" key="10">
    <source>
        <dbReference type="SAM" id="Phobius"/>
    </source>
</evidence>
<evidence type="ECO:0000256" key="8">
    <source>
        <dbReference type="ARBA" id="ARBA00023136"/>
    </source>
</evidence>
<organism evidence="12 13">
    <name type="scientific">Nonomuraea purpurea</name>
    <dbReference type="NCBI Taxonomy" id="1849276"/>
    <lineage>
        <taxon>Bacteria</taxon>
        <taxon>Bacillati</taxon>
        <taxon>Actinomycetota</taxon>
        <taxon>Actinomycetes</taxon>
        <taxon>Streptosporangiales</taxon>
        <taxon>Streptosporangiaceae</taxon>
        <taxon>Nonomuraea</taxon>
    </lineage>
</organism>
<gene>
    <name evidence="12" type="ORF">ACFOY2_09680</name>
</gene>
<keyword evidence="11" id="KW-0732">Signal</keyword>
<evidence type="ECO:0000256" key="4">
    <source>
        <dbReference type="ARBA" id="ARBA00022519"/>
    </source>
</evidence>
<dbReference type="PANTHER" id="PTHR11795:SF371">
    <property type="entry name" value="HIGH-AFFINITY BRANCHED-CHAIN AMINO ACID TRANSPORT SYSTEM PERMEASE PROTEIN LIVH"/>
    <property type="match status" value="1"/>
</dbReference>
<evidence type="ECO:0000256" key="5">
    <source>
        <dbReference type="ARBA" id="ARBA00022692"/>
    </source>
</evidence>
<feature type="transmembrane region" description="Helical" evidence="10">
    <location>
        <begin position="331"/>
        <end position="349"/>
    </location>
</feature>
<evidence type="ECO:0000256" key="3">
    <source>
        <dbReference type="ARBA" id="ARBA00022475"/>
    </source>
</evidence>
<evidence type="ECO:0000256" key="6">
    <source>
        <dbReference type="ARBA" id="ARBA00022970"/>
    </source>
</evidence>
<keyword evidence="3" id="KW-1003">Cell membrane</keyword>
<dbReference type="InterPro" id="IPR001851">
    <property type="entry name" value="ABC_transp_permease"/>
</dbReference>
<dbReference type="InterPro" id="IPR052157">
    <property type="entry name" value="BCAA_transport_permease"/>
</dbReference>
<keyword evidence="7 10" id="KW-1133">Transmembrane helix</keyword>
<protein>
    <submittedName>
        <fullName evidence="12">Branched-chain amino acid ABC transporter permease</fullName>
    </submittedName>
</protein>
<evidence type="ECO:0000313" key="12">
    <source>
        <dbReference type="EMBL" id="MFC4007493.1"/>
    </source>
</evidence>
<feature type="transmembrane region" description="Helical" evidence="10">
    <location>
        <begin position="150"/>
        <end position="168"/>
    </location>
</feature>